<protein>
    <submittedName>
        <fullName evidence="2">Protein-tyrosine-phosphatase</fullName>
    </submittedName>
</protein>
<evidence type="ECO:0000313" key="2">
    <source>
        <dbReference type="EMBL" id="GGK34738.1"/>
    </source>
</evidence>
<dbReference type="InterPro" id="IPR000242">
    <property type="entry name" value="PTP_cat"/>
</dbReference>
<dbReference type="AlphaFoldDB" id="A0A917Q7Q5"/>
<keyword evidence="3" id="KW-1185">Reference proteome</keyword>
<dbReference type="Proteomes" id="UP000600449">
    <property type="component" value="Unassembled WGS sequence"/>
</dbReference>
<sequence>MPTIHVCPLSRLDDIVLETRASHLVTLVKVGTPFTRPVAIAEARHLSLFMSDIVEPMDGHVLPGPEHVEPFLAFVREWDRTAPMVIHCWAGISRSTAGAFVAACALAPERDEATIARALRAASPMATPNKRIVAVADALLGREGRMVEAIAAIGRGEDAYEGVPFTLSLRD</sequence>
<dbReference type="EMBL" id="BMMF01000005">
    <property type="protein sequence ID" value="GGK34738.1"/>
    <property type="molecule type" value="Genomic_DNA"/>
</dbReference>
<name>A0A917Q7Q5_9HYPH</name>
<dbReference type="SUPFAM" id="SSF52799">
    <property type="entry name" value="(Phosphotyrosine protein) phosphatases II"/>
    <property type="match status" value="1"/>
</dbReference>
<dbReference type="InterPro" id="IPR029021">
    <property type="entry name" value="Prot-tyrosine_phosphatase-like"/>
</dbReference>
<evidence type="ECO:0000313" key="3">
    <source>
        <dbReference type="Proteomes" id="UP000600449"/>
    </source>
</evidence>
<dbReference type="GO" id="GO:0004725">
    <property type="term" value="F:protein tyrosine phosphatase activity"/>
    <property type="evidence" value="ECO:0007669"/>
    <property type="project" value="InterPro"/>
</dbReference>
<comment type="caution">
    <text evidence="2">The sequence shown here is derived from an EMBL/GenBank/DDBJ whole genome shotgun (WGS) entry which is preliminary data.</text>
</comment>
<dbReference type="Gene3D" id="3.90.190.10">
    <property type="entry name" value="Protein tyrosine phosphatase superfamily"/>
    <property type="match status" value="1"/>
</dbReference>
<evidence type="ECO:0000259" key="1">
    <source>
        <dbReference type="PROSITE" id="PS50056"/>
    </source>
</evidence>
<dbReference type="PROSITE" id="PS50056">
    <property type="entry name" value="TYR_PHOSPHATASE_2"/>
    <property type="match status" value="1"/>
</dbReference>
<accession>A0A917Q7Q5</accession>
<reference evidence="2 3" key="1">
    <citation type="journal article" date="2014" name="Int. J. Syst. Evol. Microbiol.">
        <title>Complete genome sequence of Corynebacterium casei LMG S-19264T (=DSM 44701T), isolated from a smear-ripened cheese.</title>
        <authorList>
            <consortium name="US DOE Joint Genome Institute (JGI-PGF)"/>
            <person name="Walter F."/>
            <person name="Albersmeier A."/>
            <person name="Kalinowski J."/>
            <person name="Ruckert C."/>
        </authorList>
    </citation>
    <scope>NUCLEOTIDE SEQUENCE [LARGE SCALE GENOMIC DNA]</scope>
    <source>
        <strain evidence="2 3">CGMCC 1.9161</strain>
    </source>
</reference>
<gene>
    <name evidence="2" type="ORF">GCM10011322_21850</name>
</gene>
<dbReference type="Pfam" id="PF00102">
    <property type="entry name" value="Y_phosphatase"/>
    <property type="match status" value="1"/>
</dbReference>
<feature type="domain" description="Tyrosine specific protein phosphatases" evidence="1">
    <location>
        <begin position="69"/>
        <end position="95"/>
    </location>
</feature>
<dbReference type="RefSeq" id="WP_188912669.1">
    <property type="nucleotide sequence ID" value="NZ_BMMF01000005.1"/>
</dbReference>
<proteinExistence type="predicted"/>
<dbReference type="InterPro" id="IPR000387">
    <property type="entry name" value="Tyr_Pase_dom"/>
</dbReference>
<organism evidence="2 3">
    <name type="scientific">Salinarimonas ramus</name>
    <dbReference type="NCBI Taxonomy" id="690164"/>
    <lineage>
        <taxon>Bacteria</taxon>
        <taxon>Pseudomonadati</taxon>
        <taxon>Pseudomonadota</taxon>
        <taxon>Alphaproteobacteria</taxon>
        <taxon>Hyphomicrobiales</taxon>
        <taxon>Salinarimonadaceae</taxon>
        <taxon>Salinarimonas</taxon>
    </lineage>
</organism>